<sequence>MRNFEPLLPAVEEIIFSHEYCEVAGRLCGHCHIGEALYRCLDCFHAEAMCQTCITARHTQIPFHRIDRWTGTFFKRDSLSSLGMTLHLGHHGAPCPHKSKARTMTIGHINGFHSIPVIFCSCFPLLDDLSQLLGAKLFPPTVSHPASAFTFTLLDQMHAFSLSAKISTYDHHDILQRLTNGAFPQEAPDRYHEVYRVLRLWRLLASKRRSGQTHGIDQVIRSRRPGSLSVRCPACPEVGFNVDKATIDAASEEESHKYMLYLSIDGNYALKLLRKRSDAKDRPLNEGNGYFVPDEPYKLYLQHAGTSSDQSTCAHLRAVRQQNVSKFKNTVYSGVVSVQCARHCMYTSQGTVNLEKGEAFCRLDYALVYALCEAFNLPWIKLSSDIWCQYYVNLVERIRQCFPQMVPLFERLQGAVPKMHIKGHKQDCQFRHAFNYHPHSGETCGEGIETTWAEQNQAAASTKYQNAGHRQESLDDFFGFGNWRKSQGIVDYVTRRYTTCKADLDKREKSFETLTKKQDPKTIAAWEAMDTTPKQVNGVWTSVYIASYPGEKEAREPRHHHDGDGDDCDFDDSDFDAATSDTKFVYRGIELEDEQQRIQKLAKSHEPTDTTLVSARAKHFWAVVKWLADLEKRFPSLQDYVADADSFSFSEEIPLYLPSHWDDQTRPAELKPLAEIEFALRKGQCYDSLEDLRVAIQVHNVNIQDKRADTRGQRANTRAQNYLDTLTADKTAAADRYRRYRAALLRLGFSETDSSLQPLLSSQLWGKNMGAPAELGDTRTHEPWYWIIGRPPDLNDEQRAIWTLEDDRVRWFRARAALDRCREEKEILEAEIIRIHRSFQKMSAVWLELSKMCTTPGMRSYAYKQADMYERFRDEALEAIRTTFKIEE</sequence>
<accession>A0ACD3A9P9</accession>
<dbReference type="Proteomes" id="UP000308600">
    <property type="component" value="Unassembled WGS sequence"/>
</dbReference>
<dbReference type="EMBL" id="ML208603">
    <property type="protein sequence ID" value="TFK62135.1"/>
    <property type="molecule type" value="Genomic_DNA"/>
</dbReference>
<keyword evidence="2" id="KW-1185">Reference proteome</keyword>
<protein>
    <submittedName>
        <fullName evidence="1">Uncharacterized protein</fullName>
    </submittedName>
</protein>
<organism evidence="1 2">
    <name type="scientific">Pluteus cervinus</name>
    <dbReference type="NCBI Taxonomy" id="181527"/>
    <lineage>
        <taxon>Eukaryota</taxon>
        <taxon>Fungi</taxon>
        <taxon>Dikarya</taxon>
        <taxon>Basidiomycota</taxon>
        <taxon>Agaricomycotina</taxon>
        <taxon>Agaricomycetes</taxon>
        <taxon>Agaricomycetidae</taxon>
        <taxon>Agaricales</taxon>
        <taxon>Pluteineae</taxon>
        <taxon>Pluteaceae</taxon>
        <taxon>Pluteus</taxon>
    </lineage>
</organism>
<reference evidence="1 2" key="1">
    <citation type="journal article" date="2019" name="Nat. Ecol. Evol.">
        <title>Megaphylogeny resolves global patterns of mushroom evolution.</title>
        <authorList>
            <person name="Varga T."/>
            <person name="Krizsan K."/>
            <person name="Foldi C."/>
            <person name="Dima B."/>
            <person name="Sanchez-Garcia M."/>
            <person name="Sanchez-Ramirez S."/>
            <person name="Szollosi G.J."/>
            <person name="Szarkandi J.G."/>
            <person name="Papp V."/>
            <person name="Albert L."/>
            <person name="Andreopoulos W."/>
            <person name="Angelini C."/>
            <person name="Antonin V."/>
            <person name="Barry K.W."/>
            <person name="Bougher N.L."/>
            <person name="Buchanan P."/>
            <person name="Buyck B."/>
            <person name="Bense V."/>
            <person name="Catcheside P."/>
            <person name="Chovatia M."/>
            <person name="Cooper J."/>
            <person name="Damon W."/>
            <person name="Desjardin D."/>
            <person name="Finy P."/>
            <person name="Geml J."/>
            <person name="Haridas S."/>
            <person name="Hughes K."/>
            <person name="Justo A."/>
            <person name="Karasinski D."/>
            <person name="Kautmanova I."/>
            <person name="Kiss B."/>
            <person name="Kocsube S."/>
            <person name="Kotiranta H."/>
            <person name="LaButti K.M."/>
            <person name="Lechner B.E."/>
            <person name="Liimatainen K."/>
            <person name="Lipzen A."/>
            <person name="Lukacs Z."/>
            <person name="Mihaltcheva S."/>
            <person name="Morgado L.N."/>
            <person name="Niskanen T."/>
            <person name="Noordeloos M.E."/>
            <person name="Ohm R.A."/>
            <person name="Ortiz-Santana B."/>
            <person name="Ovrebo C."/>
            <person name="Racz N."/>
            <person name="Riley R."/>
            <person name="Savchenko A."/>
            <person name="Shiryaev A."/>
            <person name="Soop K."/>
            <person name="Spirin V."/>
            <person name="Szebenyi C."/>
            <person name="Tomsovsky M."/>
            <person name="Tulloss R.E."/>
            <person name="Uehling J."/>
            <person name="Grigoriev I.V."/>
            <person name="Vagvolgyi C."/>
            <person name="Papp T."/>
            <person name="Martin F.M."/>
            <person name="Miettinen O."/>
            <person name="Hibbett D.S."/>
            <person name="Nagy L.G."/>
        </authorList>
    </citation>
    <scope>NUCLEOTIDE SEQUENCE [LARGE SCALE GENOMIC DNA]</scope>
    <source>
        <strain evidence="1 2">NL-1719</strain>
    </source>
</reference>
<proteinExistence type="predicted"/>
<gene>
    <name evidence="1" type="ORF">BDN72DRAFT_777467</name>
</gene>
<evidence type="ECO:0000313" key="2">
    <source>
        <dbReference type="Proteomes" id="UP000308600"/>
    </source>
</evidence>
<name>A0ACD3A9P9_9AGAR</name>
<evidence type="ECO:0000313" key="1">
    <source>
        <dbReference type="EMBL" id="TFK62135.1"/>
    </source>
</evidence>